<keyword evidence="1" id="KW-0812">Transmembrane</keyword>
<dbReference type="RefSeq" id="WP_091772395.1">
    <property type="nucleotide sequence ID" value="NZ_FOES01000002.1"/>
</dbReference>
<evidence type="ECO:0000256" key="1">
    <source>
        <dbReference type="SAM" id="Phobius"/>
    </source>
</evidence>
<dbReference type="AlphaFoldDB" id="A0A1H9ACW5"/>
<protein>
    <recommendedName>
        <fullName evidence="4">Competence protein ComGE</fullName>
    </recommendedName>
</protein>
<keyword evidence="1" id="KW-0472">Membrane</keyword>
<proteinExistence type="predicted"/>
<reference evidence="2 3" key="1">
    <citation type="submission" date="2016-10" db="EMBL/GenBank/DDBJ databases">
        <authorList>
            <person name="de Groot N.N."/>
        </authorList>
    </citation>
    <scope>NUCLEOTIDE SEQUENCE [LARGE SCALE GENOMIC DNA]</scope>
    <source>
        <strain evidence="2 3">DSM 21633</strain>
    </source>
</reference>
<dbReference type="STRING" id="571933.SAMN05216362_102221"/>
<keyword evidence="1" id="KW-1133">Transmembrane helix</keyword>
<sequence>MLIKCDKGMIFIDLLLTLTCIMVFTSFLIPSVKSLMSIQQDQGHYLKADEYLNHLLRQYSIDSLSSVESPLLYKNTEFYFHGEYDDYKFFGCLSWFNNRGEEKKICRYVPY</sequence>
<dbReference type="Proteomes" id="UP000199427">
    <property type="component" value="Unassembled WGS sequence"/>
</dbReference>
<evidence type="ECO:0000313" key="3">
    <source>
        <dbReference type="Proteomes" id="UP000199427"/>
    </source>
</evidence>
<evidence type="ECO:0008006" key="4">
    <source>
        <dbReference type="Google" id="ProtNLM"/>
    </source>
</evidence>
<keyword evidence="3" id="KW-1185">Reference proteome</keyword>
<gene>
    <name evidence="2" type="ORF">SAMN05216362_102221</name>
</gene>
<accession>A0A1H9ACW5</accession>
<organism evidence="2 3">
    <name type="scientific">Piscibacillus halophilus</name>
    <dbReference type="NCBI Taxonomy" id="571933"/>
    <lineage>
        <taxon>Bacteria</taxon>
        <taxon>Bacillati</taxon>
        <taxon>Bacillota</taxon>
        <taxon>Bacilli</taxon>
        <taxon>Bacillales</taxon>
        <taxon>Bacillaceae</taxon>
        <taxon>Piscibacillus</taxon>
    </lineage>
</organism>
<feature type="transmembrane region" description="Helical" evidence="1">
    <location>
        <begin position="12"/>
        <end position="32"/>
    </location>
</feature>
<evidence type="ECO:0000313" key="2">
    <source>
        <dbReference type="EMBL" id="SEP74381.1"/>
    </source>
</evidence>
<name>A0A1H9ACW5_9BACI</name>
<dbReference type="EMBL" id="FOES01000002">
    <property type="protein sequence ID" value="SEP74381.1"/>
    <property type="molecule type" value="Genomic_DNA"/>
</dbReference>